<comment type="caution">
    <text evidence="2">The sequence shown here is derived from an EMBL/GenBank/DDBJ whole genome shotgun (WGS) entry which is preliminary data.</text>
</comment>
<reference evidence="2" key="1">
    <citation type="submission" date="2022-12" db="EMBL/GenBank/DDBJ databases">
        <title>Paracoccus sp. EF6 isolated from a lake water.</title>
        <authorList>
            <person name="Liu H."/>
        </authorList>
    </citation>
    <scope>NUCLEOTIDE SEQUENCE</scope>
    <source>
        <strain evidence="2">EF6</strain>
    </source>
</reference>
<dbReference type="Pfam" id="PF20282">
    <property type="entry name" value="CTD6"/>
    <property type="match status" value="1"/>
</dbReference>
<evidence type="ECO:0000313" key="3">
    <source>
        <dbReference type="Proteomes" id="UP001149822"/>
    </source>
</evidence>
<protein>
    <recommendedName>
        <fullName evidence="1">ABC-three component systems C-terminal domain-containing protein</fullName>
    </recommendedName>
</protein>
<proteinExistence type="predicted"/>
<evidence type="ECO:0000259" key="1">
    <source>
        <dbReference type="Pfam" id="PF20282"/>
    </source>
</evidence>
<keyword evidence="3" id="KW-1185">Reference proteome</keyword>
<sequence>MNEHISLDDKLKAFIEAWDFSRLSPISVDIMLTDVAAIPVLYHWFGADPGPAPVGMAPLDVQPTELPYIQGLLDAYGEREGAAFADHNAAGAHAVHGPHLRMQRERYFDADAFTRFYRDNTTPKDTDDLRNEILHGIYETHAAKHDDILSRVNAVMIQAGNTQPAGPLAKYARTPVKQGICHHFVNEGQLKWKL</sequence>
<dbReference type="Proteomes" id="UP001149822">
    <property type="component" value="Unassembled WGS sequence"/>
</dbReference>
<name>A0ABT4JB23_9RHOB</name>
<dbReference type="EMBL" id="JAPTYD010000087">
    <property type="protein sequence ID" value="MCZ0964324.1"/>
    <property type="molecule type" value="Genomic_DNA"/>
</dbReference>
<dbReference type="InterPro" id="IPR046914">
    <property type="entry name" value="ABC-3C_CTD6"/>
</dbReference>
<organism evidence="2 3">
    <name type="scientific">Paracoccus benzoatiresistens</name>
    <dbReference type="NCBI Taxonomy" id="2997341"/>
    <lineage>
        <taxon>Bacteria</taxon>
        <taxon>Pseudomonadati</taxon>
        <taxon>Pseudomonadota</taxon>
        <taxon>Alphaproteobacteria</taxon>
        <taxon>Rhodobacterales</taxon>
        <taxon>Paracoccaceae</taxon>
        <taxon>Paracoccus</taxon>
    </lineage>
</organism>
<feature type="domain" description="ABC-three component systems C-terminal" evidence="1">
    <location>
        <begin position="65"/>
        <end position="192"/>
    </location>
</feature>
<gene>
    <name evidence="2" type="ORF">OU682_22405</name>
</gene>
<evidence type="ECO:0000313" key="2">
    <source>
        <dbReference type="EMBL" id="MCZ0964324.1"/>
    </source>
</evidence>
<dbReference type="RefSeq" id="WP_268944417.1">
    <property type="nucleotide sequence ID" value="NZ_JAPTYD010000087.1"/>
</dbReference>
<accession>A0ABT4JB23</accession>